<keyword evidence="3" id="KW-1185">Reference proteome</keyword>
<dbReference type="Pfam" id="PF00576">
    <property type="entry name" value="Transthyretin"/>
    <property type="match status" value="1"/>
</dbReference>
<dbReference type="GO" id="GO:0016787">
    <property type="term" value="F:hydrolase activity"/>
    <property type="evidence" value="ECO:0007669"/>
    <property type="project" value="UniProtKB-KW"/>
</dbReference>
<dbReference type="Proteomes" id="UP000199360">
    <property type="component" value="Unassembled WGS sequence"/>
</dbReference>
<dbReference type="EMBL" id="FMDM01000008">
    <property type="protein sequence ID" value="SCG63970.1"/>
    <property type="molecule type" value="Genomic_DNA"/>
</dbReference>
<dbReference type="GO" id="GO:0006144">
    <property type="term" value="P:purine nucleobase metabolic process"/>
    <property type="evidence" value="ECO:0007669"/>
    <property type="project" value="TreeGrafter"/>
</dbReference>
<accession>A0A1C5J059</accession>
<dbReference type="PANTHER" id="PTHR10395:SF7">
    <property type="entry name" value="5-HYDROXYISOURATE HYDROLASE"/>
    <property type="match status" value="1"/>
</dbReference>
<dbReference type="PANTHER" id="PTHR10395">
    <property type="entry name" value="URICASE AND TRANSTHYRETIN-RELATED"/>
    <property type="match status" value="1"/>
</dbReference>
<protein>
    <submittedName>
        <fullName evidence="2">5-hydroxyisourate hydrolase</fullName>
    </submittedName>
</protein>
<name>A0A1C5J059_9ACTN</name>
<keyword evidence="2" id="KW-0378">Hydrolase</keyword>
<gene>
    <name evidence="2" type="ORF">GA0070213_10827</name>
</gene>
<dbReference type="STRING" id="745366.GA0070213_10827"/>
<dbReference type="InterPro" id="IPR023416">
    <property type="entry name" value="Transthyretin/HIU_hydrolase_d"/>
</dbReference>
<reference evidence="3" key="1">
    <citation type="submission" date="2016-06" db="EMBL/GenBank/DDBJ databases">
        <authorList>
            <person name="Varghese N."/>
            <person name="Submissions Spin"/>
        </authorList>
    </citation>
    <scope>NUCLEOTIDE SEQUENCE [LARGE SCALE GENOMIC DNA]</scope>
    <source>
        <strain evidence="3">DSM 45647</strain>
    </source>
</reference>
<evidence type="ECO:0000313" key="3">
    <source>
        <dbReference type="Proteomes" id="UP000199360"/>
    </source>
</evidence>
<dbReference type="AlphaFoldDB" id="A0A1C5J059"/>
<dbReference type="InterPro" id="IPR036817">
    <property type="entry name" value="Transthyretin/HIU_hydrolase_sf"/>
</dbReference>
<sequence>MSVSAQALDVVYGRSAAGVRARLERPSGESWRTVSQAETDSDGQILDWLDDDFEQGAYRIVFDSDSYFASLGISAAYPEVAVVFRVQDETDTCQIQVLLAPYSYSMFFGSRV</sequence>
<dbReference type="Gene3D" id="2.60.40.180">
    <property type="entry name" value="Transthyretin/hydroxyisourate hydrolase domain"/>
    <property type="match status" value="1"/>
</dbReference>
<evidence type="ECO:0000313" key="2">
    <source>
        <dbReference type="EMBL" id="SCG63970.1"/>
    </source>
</evidence>
<dbReference type="InterPro" id="IPR000895">
    <property type="entry name" value="Transthyretin/HIU_hydrolase"/>
</dbReference>
<evidence type="ECO:0000259" key="1">
    <source>
        <dbReference type="SMART" id="SM00095"/>
    </source>
</evidence>
<proteinExistence type="predicted"/>
<feature type="domain" description="Transthyretin/hydroxyisourate hydrolase" evidence="1">
    <location>
        <begin position="1"/>
        <end position="112"/>
    </location>
</feature>
<dbReference type="OrthoDB" id="9792386at2"/>
<dbReference type="PRINTS" id="PR00189">
    <property type="entry name" value="TRNSTHYRETIN"/>
</dbReference>
<dbReference type="SMART" id="SM00095">
    <property type="entry name" value="TR_THY"/>
    <property type="match status" value="1"/>
</dbReference>
<organism evidence="2 3">
    <name type="scientific">Micromonospora humi</name>
    <dbReference type="NCBI Taxonomy" id="745366"/>
    <lineage>
        <taxon>Bacteria</taxon>
        <taxon>Bacillati</taxon>
        <taxon>Actinomycetota</taxon>
        <taxon>Actinomycetes</taxon>
        <taxon>Micromonosporales</taxon>
        <taxon>Micromonosporaceae</taxon>
        <taxon>Micromonospora</taxon>
    </lineage>
</organism>
<dbReference type="RefSeq" id="WP_091064549.1">
    <property type="nucleotide sequence ID" value="NZ_FMDM01000008.1"/>
</dbReference>
<dbReference type="SUPFAM" id="SSF49472">
    <property type="entry name" value="Transthyretin (synonym: prealbumin)"/>
    <property type="match status" value="1"/>
</dbReference>